<dbReference type="Gene3D" id="1.10.10.10">
    <property type="entry name" value="Winged helix-like DNA-binding domain superfamily/Winged helix DNA-binding domain"/>
    <property type="match status" value="1"/>
</dbReference>
<dbReference type="InterPro" id="IPR029044">
    <property type="entry name" value="Nucleotide-diphossugar_trans"/>
</dbReference>
<reference evidence="2" key="1">
    <citation type="submission" date="2019-08" db="EMBL/GenBank/DDBJ databases">
        <authorList>
            <person name="Kucharzyk K."/>
            <person name="Murdoch R.W."/>
            <person name="Higgins S."/>
            <person name="Loffler F."/>
        </authorList>
    </citation>
    <scope>NUCLEOTIDE SEQUENCE</scope>
</reference>
<protein>
    <recommendedName>
        <fullName evidence="1">MobA-like NTP transferase domain-containing protein</fullName>
    </recommendedName>
</protein>
<accession>A0A644ZMN1</accession>
<evidence type="ECO:0000259" key="1">
    <source>
        <dbReference type="Pfam" id="PF12804"/>
    </source>
</evidence>
<dbReference type="Gene3D" id="3.90.550.10">
    <property type="entry name" value="Spore Coat Polysaccharide Biosynthesis Protein SpsA, Chain A"/>
    <property type="match status" value="1"/>
</dbReference>
<name>A0A644ZMN1_9ZZZZ</name>
<proteinExistence type="predicted"/>
<dbReference type="InterPro" id="IPR036388">
    <property type="entry name" value="WH-like_DNA-bd_sf"/>
</dbReference>
<dbReference type="EMBL" id="VSSQ01009640">
    <property type="protein sequence ID" value="MPM42199.1"/>
    <property type="molecule type" value="Genomic_DNA"/>
</dbReference>
<dbReference type="InterPro" id="IPR025877">
    <property type="entry name" value="MobA-like_NTP_Trfase"/>
</dbReference>
<comment type="caution">
    <text evidence="2">The sequence shown here is derived from an EMBL/GenBank/DDBJ whole genome shotgun (WGS) entry which is preliminary data.</text>
</comment>
<sequence length="311" mass="35205">MSAKNTAGIIIATGYDSLGRQMNPLTPLGTTTIVKRIVLTYQLAGISPIIVITGFDGLSVERHLANYGVVFFRVENYSEIDFKTDILPALTYAAEKCSQIMVSPVEYPLFWTSTIKKIIQNDGQIRVPINDERLGYPFLLSADVLPELDTEKKFEGWMSFLNECGLDIRLIPVSDEGVACSIENIDHCNNILEQHNRQMLHPYVRLDIDYVTRIFDPKMKMLLMQIEDTKSVKTACSRISLSIGKAWEIINVLEDALGYQVVSRRQGGKKGGSTELTAEGEEYLEKYRLLEKKIQNYANEEFTKIFLTDVE</sequence>
<dbReference type="PANTHER" id="PTHR30432:SF1">
    <property type="entry name" value="DNA-BINDING TRANSCRIPTIONAL DUAL REGULATOR MODE"/>
    <property type="match status" value="1"/>
</dbReference>
<feature type="domain" description="MobA-like NTP transferase" evidence="1">
    <location>
        <begin position="22"/>
        <end position="153"/>
    </location>
</feature>
<evidence type="ECO:0000313" key="2">
    <source>
        <dbReference type="EMBL" id="MPM42199.1"/>
    </source>
</evidence>
<dbReference type="AlphaFoldDB" id="A0A644ZMN1"/>
<dbReference type="InterPro" id="IPR036390">
    <property type="entry name" value="WH_DNA-bd_sf"/>
</dbReference>
<organism evidence="2">
    <name type="scientific">bioreactor metagenome</name>
    <dbReference type="NCBI Taxonomy" id="1076179"/>
    <lineage>
        <taxon>unclassified sequences</taxon>
        <taxon>metagenomes</taxon>
        <taxon>ecological metagenomes</taxon>
    </lineage>
</organism>
<dbReference type="PANTHER" id="PTHR30432">
    <property type="entry name" value="TRANSCRIPTIONAL REGULATOR MODE"/>
    <property type="match status" value="1"/>
</dbReference>
<dbReference type="SUPFAM" id="SSF53448">
    <property type="entry name" value="Nucleotide-diphospho-sugar transferases"/>
    <property type="match status" value="1"/>
</dbReference>
<dbReference type="SUPFAM" id="SSF46785">
    <property type="entry name" value="Winged helix' DNA-binding domain"/>
    <property type="match status" value="1"/>
</dbReference>
<dbReference type="InterPro" id="IPR051815">
    <property type="entry name" value="Molybdate_resp_trans_reg"/>
</dbReference>
<gene>
    <name evidence="2" type="ORF">SDC9_88862</name>
</gene>
<dbReference type="Pfam" id="PF12804">
    <property type="entry name" value="NTP_transf_3"/>
    <property type="match status" value="1"/>
</dbReference>
<dbReference type="GO" id="GO:0016779">
    <property type="term" value="F:nucleotidyltransferase activity"/>
    <property type="evidence" value="ECO:0007669"/>
    <property type="project" value="UniProtKB-ARBA"/>
</dbReference>